<comment type="caution">
    <text evidence="2">The sequence shown here is derived from an EMBL/GenBank/DDBJ whole genome shotgun (WGS) entry which is preliminary data.</text>
</comment>
<keyword evidence="1" id="KW-0472">Membrane</keyword>
<evidence type="ECO:0000313" key="3">
    <source>
        <dbReference type="Proteomes" id="UP001054252"/>
    </source>
</evidence>
<name>A0AAV5LPB2_9ROSI</name>
<dbReference type="EMBL" id="BPVZ01000131">
    <property type="protein sequence ID" value="GKV38955.1"/>
    <property type="molecule type" value="Genomic_DNA"/>
</dbReference>
<gene>
    <name evidence="2" type="ORF">SLEP1_g46802</name>
</gene>
<proteinExistence type="predicted"/>
<dbReference type="AlphaFoldDB" id="A0AAV5LPB2"/>
<evidence type="ECO:0000256" key="1">
    <source>
        <dbReference type="SAM" id="Phobius"/>
    </source>
</evidence>
<sequence>MMEPTSCSLFRWLFVACRFCGPFGGSFCFMFYVFCFGFLGSAFLFSCLLADPAAYLSFRQICGGACWVLQIWRPSRPSC</sequence>
<evidence type="ECO:0000313" key="2">
    <source>
        <dbReference type="EMBL" id="GKV38955.1"/>
    </source>
</evidence>
<evidence type="ECO:0008006" key="4">
    <source>
        <dbReference type="Google" id="ProtNLM"/>
    </source>
</evidence>
<keyword evidence="3" id="KW-1185">Reference proteome</keyword>
<keyword evidence="1" id="KW-1133">Transmembrane helix</keyword>
<reference evidence="2 3" key="1">
    <citation type="journal article" date="2021" name="Commun. Biol.">
        <title>The genome of Shorea leprosula (Dipterocarpaceae) highlights the ecological relevance of drought in aseasonal tropical rainforests.</title>
        <authorList>
            <person name="Ng K.K.S."/>
            <person name="Kobayashi M.J."/>
            <person name="Fawcett J.A."/>
            <person name="Hatakeyama M."/>
            <person name="Paape T."/>
            <person name="Ng C.H."/>
            <person name="Ang C.C."/>
            <person name="Tnah L.H."/>
            <person name="Lee C.T."/>
            <person name="Nishiyama T."/>
            <person name="Sese J."/>
            <person name="O'Brien M.J."/>
            <person name="Copetti D."/>
            <person name="Mohd Noor M.I."/>
            <person name="Ong R.C."/>
            <person name="Putra M."/>
            <person name="Sireger I.Z."/>
            <person name="Indrioko S."/>
            <person name="Kosugi Y."/>
            <person name="Izuno A."/>
            <person name="Isagi Y."/>
            <person name="Lee S.L."/>
            <person name="Shimizu K.K."/>
        </authorList>
    </citation>
    <scope>NUCLEOTIDE SEQUENCE [LARGE SCALE GENOMIC DNA]</scope>
    <source>
        <strain evidence="2">214</strain>
    </source>
</reference>
<dbReference type="Proteomes" id="UP001054252">
    <property type="component" value="Unassembled WGS sequence"/>
</dbReference>
<organism evidence="2 3">
    <name type="scientific">Rubroshorea leprosula</name>
    <dbReference type="NCBI Taxonomy" id="152421"/>
    <lineage>
        <taxon>Eukaryota</taxon>
        <taxon>Viridiplantae</taxon>
        <taxon>Streptophyta</taxon>
        <taxon>Embryophyta</taxon>
        <taxon>Tracheophyta</taxon>
        <taxon>Spermatophyta</taxon>
        <taxon>Magnoliopsida</taxon>
        <taxon>eudicotyledons</taxon>
        <taxon>Gunneridae</taxon>
        <taxon>Pentapetalae</taxon>
        <taxon>rosids</taxon>
        <taxon>malvids</taxon>
        <taxon>Malvales</taxon>
        <taxon>Dipterocarpaceae</taxon>
        <taxon>Rubroshorea</taxon>
    </lineage>
</organism>
<keyword evidence="1" id="KW-0812">Transmembrane</keyword>
<accession>A0AAV5LPB2</accession>
<protein>
    <recommendedName>
        <fullName evidence="4">Secreted protein</fullName>
    </recommendedName>
</protein>
<feature type="transmembrane region" description="Helical" evidence="1">
    <location>
        <begin position="30"/>
        <end position="50"/>
    </location>
</feature>